<dbReference type="EMBL" id="CP036526">
    <property type="protein sequence ID" value="QDT13008.1"/>
    <property type="molecule type" value="Genomic_DNA"/>
</dbReference>
<evidence type="ECO:0000313" key="3">
    <source>
        <dbReference type="Proteomes" id="UP000319817"/>
    </source>
</evidence>
<evidence type="ECO:0000313" key="2">
    <source>
        <dbReference type="EMBL" id="QDT13008.1"/>
    </source>
</evidence>
<dbReference type="InterPro" id="IPR013785">
    <property type="entry name" value="Aldolase_TIM"/>
</dbReference>
<gene>
    <name evidence="2" type="ORF">K239x_50230</name>
</gene>
<reference evidence="2 3" key="1">
    <citation type="submission" date="2019-02" db="EMBL/GenBank/DDBJ databases">
        <title>Deep-cultivation of Planctomycetes and their phenomic and genomic characterization uncovers novel biology.</title>
        <authorList>
            <person name="Wiegand S."/>
            <person name="Jogler M."/>
            <person name="Boedeker C."/>
            <person name="Pinto D."/>
            <person name="Vollmers J."/>
            <person name="Rivas-Marin E."/>
            <person name="Kohn T."/>
            <person name="Peeters S.H."/>
            <person name="Heuer A."/>
            <person name="Rast P."/>
            <person name="Oberbeckmann S."/>
            <person name="Bunk B."/>
            <person name="Jeske O."/>
            <person name="Meyerdierks A."/>
            <person name="Storesund J.E."/>
            <person name="Kallscheuer N."/>
            <person name="Luecker S."/>
            <person name="Lage O.M."/>
            <person name="Pohl T."/>
            <person name="Merkel B.J."/>
            <person name="Hornburger P."/>
            <person name="Mueller R.-W."/>
            <person name="Bruemmer F."/>
            <person name="Labrenz M."/>
            <person name="Spormann A.M."/>
            <person name="Op den Camp H."/>
            <person name="Overmann J."/>
            <person name="Amann R."/>
            <person name="Jetten M.S.M."/>
            <person name="Mascher T."/>
            <person name="Medema M.H."/>
            <person name="Devos D.P."/>
            <person name="Kaster A.-K."/>
            <person name="Ovreas L."/>
            <person name="Rohde M."/>
            <person name="Galperin M.Y."/>
            <person name="Jogler C."/>
        </authorList>
    </citation>
    <scope>NUCLEOTIDE SEQUENCE [LARGE SCALE GENOMIC DNA]</scope>
    <source>
        <strain evidence="2 3">K23_9</strain>
    </source>
</reference>
<proteinExistence type="predicted"/>
<dbReference type="PANTHER" id="PTHR35803">
    <property type="entry name" value="GLUCAN 1,4-ALPHA-GLUCOSIDASE SUSB-RELATED"/>
    <property type="match status" value="1"/>
</dbReference>
<dbReference type="InterPro" id="IPR052720">
    <property type="entry name" value="Glycosyl_hydrolase_97"/>
</dbReference>
<name>A0A517P0W3_9BACT</name>
<dbReference type="Gene3D" id="3.20.20.70">
    <property type="entry name" value="Aldolase class I"/>
    <property type="match status" value="1"/>
</dbReference>
<evidence type="ECO:0000259" key="1">
    <source>
        <dbReference type="Pfam" id="PF14509"/>
    </source>
</evidence>
<dbReference type="RefSeq" id="WP_419190112.1">
    <property type="nucleotide sequence ID" value="NZ_CP036526.1"/>
</dbReference>
<dbReference type="GO" id="GO:0004557">
    <property type="term" value="F:alpha-galactosidase activity"/>
    <property type="evidence" value="ECO:0007669"/>
    <property type="project" value="UniProtKB-EC"/>
</dbReference>
<dbReference type="AlphaFoldDB" id="A0A517P0W3"/>
<keyword evidence="2" id="KW-0378">Hydrolase</keyword>
<dbReference type="EC" id="3.2.1.22" evidence="2"/>
<dbReference type="Pfam" id="PF14509">
    <property type="entry name" value="GH97_C"/>
    <property type="match status" value="1"/>
</dbReference>
<dbReference type="Proteomes" id="UP000319817">
    <property type="component" value="Chromosome"/>
</dbReference>
<keyword evidence="2" id="KW-0326">Glycosidase</keyword>
<protein>
    <submittedName>
        <fullName evidence="2">Retaining alpha-galactosidase</fullName>
        <ecNumber evidence="2">3.2.1.22</ecNumber>
    </submittedName>
</protein>
<dbReference type="InterPro" id="IPR029483">
    <property type="entry name" value="GH97_C"/>
</dbReference>
<keyword evidence="3" id="KW-1185">Reference proteome</keyword>
<organism evidence="2 3">
    <name type="scientific">Stieleria marina</name>
    <dbReference type="NCBI Taxonomy" id="1930275"/>
    <lineage>
        <taxon>Bacteria</taxon>
        <taxon>Pseudomonadati</taxon>
        <taxon>Planctomycetota</taxon>
        <taxon>Planctomycetia</taxon>
        <taxon>Pirellulales</taxon>
        <taxon>Pirellulaceae</taxon>
        <taxon>Stieleria</taxon>
    </lineage>
</organism>
<feature type="domain" description="Glycosyl-hydrolase 97 C-terminal oligomerisation" evidence="1">
    <location>
        <begin position="20"/>
        <end position="134"/>
    </location>
</feature>
<accession>A0A517P0W3</accession>
<sequence>MMNAPILKDAFPTVKTIPPVWDETRVLPGSEIGKLSSMARRSGDVWFVGVLNGEQITKDYQLDLTFLGEGNYLITTVSDDLKSDRVNLVGLNAKADLHEFTTAIPLKVKKRSLTREKTLDIKLAPGGGFVARFTKI</sequence>